<accession>A0A4S4D391</accession>
<dbReference type="PANTHER" id="PTHR33306">
    <property type="entry name" value="EXPRESSED PROTEIN-RELATED-RELATED"/>
    <property type="match status" value="1"/>
</dbReference>
<keyword evidence="1" id="KW-1133">Transmembrane helix</keyword>
<protein>
    <submittedName>
        <fullName evidence="2">Uncharacterized protein</fullName>
    </submittedName>
</protein>
<name>A0A4S4D391_CAMSN</name>
<keyword evidence="1" id="KW-0812">Transmembrane</keyword>
<evidence type="ECO:0000313" key="3">
    <source>
        <dbReference type="Proteomes" id="UP000306102"/>
    </source>
</evidence>
<keyword evidence="1" id="KW-0472">Membrane</keyword>
<feature type="transmembrane region" description="Helical" evidence="1">
    <location>
        <begin position="80"/>
        <end position="99"/>
    </location>
</feature>
<gene>
    <name evidence="2" type="ORF">TEA_009274</name>
</gene>
<sequence length="302" mass="34875">MSFPIHLTFFLVILLFLKSFSWYINYEYMFEGFFDHVKLVFILSPLILLLVISVLSNFGTGPRRRSPIFLQDSPDRAGGIPWRVGFILMLLFFMISYQSSFQERWIEWSAVQNLGGEWIANDAGSWSDMCVIKGLRKQVCYWLWTGIMLCWSGSMMLYGVGQIVAGLEVCWMAHSHVLCWFSLVLFFLSSLFGSFDWFLTNLGLSASKGLRCFIGANLVGIGKAWVYAYFPKIRPTQQIPYSSPCKSYAEHFLSFKPNSGISFAKALTTFYELPFNRVPTLFIHFHDFHFTSFRIIYVHADP</sequence>
<dbReference type="EMBL" id="SDRB02012758">
    <property type="protein sequence ID" value="THF96764.1"/>
    <property type="molecule type" value="Genomic_DNA"/>
</dbReference>
<proteinExistence type="predicted"/>
<evidence type="ECO:0000256" key="1">
    <source>
        <dbReference type="SAM" id="Phobius"/>
    </source>
</evidence>
<comment type="caution">
    <text evidence="2">The sequence shown here is derived from an EMBL/GenBank/DDBJ whole genome shotgun (WGS) entry which is preliminary data.</text>
</comment>
<feature type="transmembrane region" description="Helical" evidence="1">
    <location>
        <begin position="37"/>
        <end position="59"/>
    </location>
</feature>
<reference evidence="2 3" key="1">
    <citation type="journal article" date="2018" name="Proc. Natl. Acad. Sci. U.S.A.">
        <title>Draft genome sequence of Camellia sinensis var. sinensis provides insights into the evolution of the tea genome and tea quality.</title>
        <authorList>
            <person name="Wei C."/>
            <person name="Yang H."/>
            <person name="Wang S."/>
            <person name="Zhao J."/>
            <person name="Liu C."/>
            <person name="Gao L."/>
            <person name="Xia E."/>
            <person name="Lu Y."/>
            <person name="Tai Y."/>
            <person name="She G."/>
            <person name="Sun J."/>
            <person name="Cao H."/>
            <person name="Tong W."/>
            <person name="Gao Q."/>
            <person name="Li Y."/>
            <person name="Deng W."/>
            <person name="Jiang X."/>
            <person name="Wang W."/>
            <person name="Chen Q."/>
            <person name="Zhang S."/>
            <person name="Li H."/>
            <person name="Wu J."/>
            <person name="Wang P."/>
            <person name="Li P."/>
            <person name="Shi C."/>
            <person name="Zheng F."/>
            <person name="Jian J."/>
            <person name="Huang B."/>
            <person name="Shan D."/>
            <person name="Shi M."/>
            <person name="Fang C."/>
            <person name="Yue Y."/>
            <person name="Li F."/>
            <person name="Li D."/>
            <person name="Wei S."/>
            <person name="Han B."/>
            <person name="Jiang C."/>
            <person name="Yin Y."/>
            <person name="Xia T."/>
            <person name="Zhang Z."/>
            <person name="Bennetzen J.L."/>
            <person name="Zhao S."/>
            <person name="Wan X."/>
        </authorList>
    </citation>
    <scope>NUCLEOTIDE SEQUENCE [LARGE SCALE GENOMIC DNA]</scope>
    <source>
        <strain evidence="3">cv. Shuchazao</strain>
        <tissue evidence="2">Leaf</tissue>
    </source>
</reference>
<feature type="transmembrane region" description="Helical" evidence="1">
    <location>
        <begin position="210"/>
        <end position="230"/>
    </location>
</feature>
<dbReference type="PANTHER" id="PTHR33306:SF5">
    <property type="entry name" value="OXIDOREDUCTASE_TRANSITION METAL ION-BINDING PROTEIN"/>
    <property type="match status" value="1"/>
</dbReference>
<feature type="transmembrane region" description="Helical" evidence="1">
    <location>
        <begin position="141"/>
        <end position="165"/>
    </location>
</feature>
<dbReference type="Proteomes" id="UP000306102">
    <property type="component" value="Unassembled WGS sequence"/>
</dbReference>
<organism evidence="2 3">
    <name type="scientific">Camellia sinensis var. sinensis</name>
    <name type="common">China tea</name>
    <dbReference type="NCBI Taxonomy" id="542762"/>
    <lineage>
        <taxon>Eukaryota</taxon>
        <taxon>Viridiplantae</taxon>
        <taxon>Streptophyta</taxon>
        <taxon>Embryophyta</taxon>
        <taxon>Tracheophyta</taxon>
        <taxon>Spermatophyta</taxon>
        <taxon>Magnoliopsida</taxon>
        <taxon>eudicotyledons</taxon>
        <taxon>Gunneridae</taxon>
        <taxon>Pentapetalae</taxon>
        <taxon>asterids</taxon>
        <taxon>Ericales</taxon>
        <taxon>Theaceae</taxon>
        <taxon>Camellia</taxon>
    </lineage>
</organism>
<dbReference type="AlphaFoldDB" id="A0A4S4D391"/>
<feature type="transmembrane region" description="Helical" evidence="1">
    <location>
        <begin position="177"/>
        <end position="198"/>
    </location>
</feature>
<evidence type="ECO:0000313" key="2">
    <source>
        <dbReference type="EMBL" id="THF96764.1"/>
    </source>
</evidence>
<keyword evidence="3" id="KW-1185">Reference proteome</keyword>